<accession>A0AAD4BQI4</accession>
<protein>
    <submittedName>
        <fullName evidence="2">Uncharacterized protein</fullName>
    </submittedName>
</protein>
<reference evidence="2" key="2">
    <citation type="journal article" date="2020" name="Nat. Commun.">
        <title>Large-scale genome sequencing of mycorrhizal fungi provides insights into the early evolution of symbiotic traits.</title>
        <authorList>
            <person name="Miyauchi S."/>
            <person name="Kiss E."/>
            <person name="Kuo A."/>
            <person name="Drula E."/>
            <person name="Kohler A."/>
            <person name="Sanchez-Garcia M."/>
            <person name="Morin E."/>
            <person name="Andreopoulos B."/>
            <person name="Barry K.W."/>
            <person name="Bonito G."/>
            <person name="Buee M."/>
            <person name="Carver A."/>
            <person name="Chen C."/>
            <person name="Cichocki N."/>
            <person name="Clum A."/>
            <person name="Culley D."/>
            <person name="Crous P.W."/>
            <person name="Fauchery L."/>
            <person name="Girlanda M."/>
            <person name="Hayes R.D."/>
            <person name="Keri Z."/>
            <person name="LaButti K."/>
            <person name="Lipzen A."/>
            <person name="Lombard V."/>
            <person name="Magnuson J."/>
            <person name="Maillard F."/>
            <person name="Murat C."/>
            <person name="Nolan M."/>
            <person name="Ohm R.A."/>
            <person name="Pangilinan J."/>
            <person name="Pereira M.F."/>
            <person name="Perotto S."/>
            <person name="Peter M."/>
            <person name="Pfister S."/>
            <person name="Riley R."/>
            <person name="Sitrit Y."/>
            <person name="Stielow J.B."/>
            <person name="Szollosi G."/>
            <person name="Zifcakova L."/>
            <person name="Stursova M."/>
            <person name="Spatafora J.W."/>
            <person name="Tedersoo L."/>
            <person name="Vaario L.M."/>
            <person name="Yamada A."/>
            <person name="Yan M."/>
            <person name="Wang P."/>
            <person name="Xu J."/>
            <person name="Bruns T."/>
            <person name="Baldrian P."/>
            <person name="Vilgalys R."/>
            <person name="Dunand C."/>
            <person name="Henrissat B."/>
            <person name="Grigoriev I.V."/>
            <person name="Hibbett D."/>
            <person name="Nagy L.G."/>
            <person name="Martin F.M."/>
        </authorList>
    </citation>
    <scope>NUCLEOTIDE SEQUENCE</scope>
    <source>
        <strain evidence="2">BED1</strain>
    </source>
</reference>
<dbReference type="AlphaFoldDB" id="A0AAD4BQI4"/>
<evidence type="ECO:0000313" key="2">
    <source>
        <dbReference type="EMBL" id="KAF8437570.1"/>
    </source>
</evidence>
<feature type="region of interest" description="Disordered" evidence="1">
    <location>
        <begin position="1"/>
        <end position="31"/>
    </location>
</feature>
<dbReference type="Proteomes" id="UP001194468">
    <property type="component" value="Unassembled WGS sequence"/>
</dbReference>
<dbReference type="EMBL" id="WHUW01000018">
    <property type="protein sequence ID" value="KAF8437570.1"/>
    <property type="molecule type" value="Genomic_DNA"/>
</dbReference>
<name>A0AAD4BQI4_BOLED</name>
<keyword evidence="3" id="KW-1185">Reference proteome</keyword>
<evidence type="ECO:0000256" key="1">
    <source>
        <dbReference type="SAM" id="MobiDB-lite"/>
    </source>
</evidence>
<reference evidence="2" key="1">
    <citation type="submission" date="2019-10" db="EMBL/GenBank/DDBJ databases">
        <authorList>
            <consortium name="DOE Joint Genome Institute"/>
            <person name="Kuo A."/>
            <person name="Miyauchi S."/>
            <person name="Kiss E."/>
            <person name="Drula E."/>
            <person name="Kohler A."/>
            <person name="Sanchez-Garcia M."/>
            <person name="Andreopoulos B."/>
            <person name="Barry K.W."/>
            <person name="Bonito G."/>
            <person name="Buee M."/>
            <person name="Carver A."/>
            <person name="Chen C."/>
            <person name="Cichocki N."/>
            <person name="Clum A."/>
            <person name="Culley D."/>
            <person name="Crous P.W."/>
            <person name="Fauchery L."/>
            <person name="Girlanda M."/>
            <person name="Hayes R."/>
            <person name="Keri Z."/>
            <person name="LaButti K."/>
            <person name="Lipzen A."/>
            <person name="Lombard V."/>
            <person name="Magnuson J."/>
            <person name="Maillard F."/>
            <person name="Morin E."/>
            <person name="Murat C."/>
            <person name="Nolan M."/>
            <person name="Ohm R."/>
            <person name="Pangilinan J."/>
            <person name="Pereira M."/>
            <person name="Perotto S."/>
            <person name="Peter M."/>
            <person name="Riley R."/>
            <person name="Sitrit Y."/>
            <person name="Stielow B."/>
            <person name="Szollosi G."/>
            <person name="Zifcakova L."/>
            <person name="Stursova M."/>
            <person name="Spatafora J.W."/>
            <person name="Tedersoo L."/>
            <person name="Vaario L.-M."/>
            <person name="Yamada A."/>
            <person name="Yan M."/>
            <person name="Wang P."/>
            <person name="Xu J."/>
            <person name="Bruns T."/>
            <person name="Baldrian P."/>
            <person name="Vilgalys R."/>
            <person name="Henrissat B."/>
            <person name="Grigoriev I.V."/>
            <person name="Hibbett D."/>
            <person name="Nagy L.G."/>
            <person name="Martin F.M."/>
        </authorList>
    </citation>
    <scope>NUCLEOTIDE SEQUENCE</scope>
    <source>
        <strain evidence="2">BED1</strain>
    </source>
</reference>
<sequence length="124" mass="14525">MRKANLPSVKSCHRAHLPQPHQNESCPSKIHRSRFPNRHQIQSHVYFEWTLIANGRENSWSGNKFYPRHNLQSRISPRYILFILAAYTDSDIVEFATRKRYESEGHRQLKSNLTDAVEEALKGP</sequence>
<proteinExistence type="predicted"/>
<gene>
    <name evidence="2" type="ORF">L210DRAFT_499303</name>
</gene>
<comment type="caution">
    <text evidence="2">The sequence shown here is derived from an EMBL/GenBank/DDBJ whole genome shotgun (WGS) entry which is preliminary data.</text>
</comment>
<organism evidence="2 3">
    <name type="scientific">Boletus edulis BED1</name>
    <dbReference type="NCBI Taxonomy" id="1328754"/>
    <lineage>
        <taxon>Eukaryota</taxon>
        <taxon>Fungi</taxon>
        <taxon>Dikarya</taxon>
        <taxon>Basidiomycota</taxon>
        <taxon>Agaricomycotina</taxon>
        <taxon>Agaricomycetes</taxon>
        <taxon>Agaricomycetidae</taxon>
        <taxon>Boletales</taxon>
        <taxon>Boletineae</taxon>
        <taxon>Boletaceae</taxon>
        <taxon>Boletoideae</taxon>
        <taxon>Boletus</taxon>
    </lineage>
</organism>
<evidence type="ECO:0000313" key="3">
    <source>
        <dbReference type="Proteomes" id="UP001194468"/>
    </source>
</evidence>